<keyword evidence="3" id="KW-1185">Reference proteome</keyword>
<feature type="transmembrane region" description="Helical" evidence="1">
    <location>
        <begin position="42"/>
        <end position="65"/>
    </location>
</feature>
<sequence>MQIFSISYRQALMLAWFMILPFDLHCKIWLSQHRNLYGLFVAYFRVVLMSHACVCPVLNFFYFLLHMLLFPGK</sequence>
<comment type="caution">
    <text evidence="2">The sequence shown here is derived from an EMBL/GenBank/DDBJ whole genome shotgun (WGS) entry which is preliminary data.</text>
</comment>
<feature type="transmembrane region" description="Helical" evidence="1">
    <location>
        <begin position="12"/>
        <end position="30"/>
    </location>
</feature>
<organism evidence="2 3">
    <name type="scientific">Hibiscus sabdariffa</name>
    <name type="common">roselle</name>
    <dbReference type="NCBI Taxonomy" id="183260"/>
    <lineage>
        <taxon>Eukaryota</taxon>
        <taxon>Viridiplantae</taxon>
        <taxon>Streptophyta</taxon>
        <taxon>Embryophyta</taxon>
        <taxon>Tracheophyta</taxon>
        <taxon>Spermatophyta</taxon>
        <taxon>Magnoliopsida</taxon>
        <taxon>eudicotyledons</taxon>
        <taxon>Gunneridae</taxon>
        <taxon>Pentapetalae</taxon>
        <taxon>rosids</taxon>
        <taxon>malvids</taxon>
        <taxon>Malvales</taxon>
        <taxon>Malvaceae</taxon>
        <taxon>Malvoideae</taxon>
        <taxon>Hibiscus</taxon>
    </lineage>
</organism>
<name>A0ABR2EF91_9ROSI</name>
<keyword evidence="1" id="KW-0472">Membrane</keyword>
<accession>A0ABR2EF91</accession>
<gene>
    <name evidence="2" type="ORF">V6N12_042467</name>
</gene>
<protein>
    <submittedName>
        <fullName evidence="2">Uncharacterized protein</fullName>
    </submittedName>
</protein>
<keyword evidence="1" id="KW-0812">Transmembrane</keyword>
<evidence type="ECO:0000313" key="2">
    <source>
        <dbReference type="EMBL" id="KAK8559185.1"/>
    </source>
</evidence>
<keyword evidence="1" id="KW-1133">Transmembrane helix</keyword>
<dbReference type="Proteomes" id="UP001472677">
    <property type="component" value="Unassembled WGS sequence"/>
</dbReference>
<evidence type="ECO:0000313" key="3">
    <source>
        <dbReference type="Proteomes" id="UP001472677"/>
    </source>
</evidence>
<evidence type="ECO:0000256" key="1">
    <source>
        <dbReference type="SAM" id="Phobius"/>
    </source>
</evidence>
<reference evidence="2 3" key="1">
    <citation type="journal article" date="2024" name="G3 (Bethesda)">
        <title>Genome assembly of Hibiscus sabdariffa L. provides insights into metabolisms of medicinal natural products.</title>
        <authorList>
            <person name="Kim T."/>
        </authorList>
    </citation>
    <scope>NUCLEOTIDE SEQUENCE [LARGE SCALE GENOMIC DNA]</scope>
    <source>
        <strain evidence="2">TK-2024</strain>
        <tissue evidence="2">Old leaves</tissue>
    </source>
</reference>
<dbReference type="EMBL" id="JBBPBM010000015">
    <property type="protein sequence ID" value="KAK8559185.1"/>
    <property type="molecule type" value="Genomic_DNA"/>
</dbReference>
<proteinExistence type="predicted"/>